<evidence type="ECO:0000256" key="4">
    <source>
        <dbReference type="ARBA" id="ARBA00032089"/>
    </source>
</evidence>
<dbReference type="InterPro" id="IPR042177">
    <property type="entry name" value="Cell/Rod_1"/>
</dbReference>
<evidence type="ECO:0000313" key="8">
    <source>
        <dbReference type="Proteomes" id="UP000178179"/>
    </source>
</evidence>
<evidence type="ECO:0000256" key="2">
    <source>
        <dbReference type="ARBA" id="ARBA00013855"/>
    </source>
</evidence>
<dbReference type="InterPro" id="IPR042175">
    <property type="entry name" value="Cell/Rod_MreC_2"/>
</dbReference>
<sequence length="223" mass="24340">MRRERYILIIAIILLVFVILAANLFFDFKISLNKSVASVLGAFAPNDEFQRQILLLQQENANLKAQLFKEAIVPQDSAIVYSSYPFNNKSEIVISWGTNEGVAVGDVVAYGNNIIVGQVREVTAKNSVVTTIFDPNFETAVRIGTGSVDALMRGGNELTLEFIPGDANIEVGDRVVTASPEFPYGLELGQIKVIDTKGGSVFKSATLEASFEIKALRNVSILH</sequence>
<reference evidence="7 8" key="1">
    <citation type="journal article" date="2016" name="Nat. Commun.">
        <title>Thousands of microbial genomes shed light on interconnected biogeochemical processes in an aquifer system.</title>
        <authorList>
            <person name="Anantharaman K."/>
            <person name="Brown C.T."/>
            <person name="Hug L.A."/>
            <person name="Sharon I."/>
            <person name="Castelle C.J."/>
            <person name="Probst A.J."/>
            <person name="Thomas B.C."/>
            <person name="Singh A."/>
            <person name="Wilkins M.J."/>
            <person name="Karaoz U."/>
            <person name="Brodie E.L."/>
            <person name="Williams K.H."/>
            <person name="Hubbard S.S."/>
            <person name="Banfield J.F."/>
        </authorList>
    </citation>
    <scope>NUCLEOTIDE SEQUENCE [LARGE SCALE GENOMIC DNA]</scope>
</reference>
<dbReference type="Pfam" id="PF04085">
    <property type="entry name" value="MreC"/>
    <property type="match status" value="1"/>
</dbReference>
<name>A0A1G1YWX0_9BACT</name>
<evidence type="ECO:0000259" key="6">
    <source>
        <dbReference type="Pfam" id="PF04085"/>
    </source>
</evidence>
<dbReference type="InterPro" id="IPR055342">
    <property type="entry name" value="MreC_beta-barrel_core"/>
</dbReference>
<dbReference type="GO" id="GO:0005886">
    <property type="term" value="C:plasma membrane"/>
    <property type="evidence" value="ECO:0007669"/>
    <property type="project" value="TreeGrafter"/>
</dbReference>
<keyword evidence="5" id="KW-0472">Membrane</keyword>
<dbReference type="AlphaFoldDB" id="A0A1G1YWX0"/>
<dbReference type="GO" id="GO:0008360">
    <property type="term" value="P:regulation of cell shape"/>
    <property type="evidence" value="ECO:0007669"/>
    <property type="project" value="UniProtKB-KW"/>
</dbReference>
<comment type="similarity">
    <text evidence="1">Belongs to the MreC family.</text>
</comment>
<dbReference type="PANTHER" id="PTHR34138:SF1">
    <property type="entry name" value="CELL SHAPE-DETERMINING PROTEIN MREC"/>
    <property type="match status" value="1"/>
</dbReference>
<evidence type="ECO:0000256" key="3">
    <source>
        <dbReference type="ARBA" id="ARBA00022960"/>
    </source>
</evidence>
<comment type="caution">
    <text evidence="7">The sequence shown here is derived from an EMBL/GenBank/DDBJ whole genome shotgun (WGS) entry which is preliminary data.</text>
</comment>
<feature type="domain" description="Rod shape-determining protein MreC beta-barrel core" evidence="6">
    <location>
        <begin position="85"/>
        <end position="222"/>
    </location>
</feature>
<dbReference type="InterPro" id="IPR007221">
    <property type="entry name" value="MreC"/>
</dbReference>
<evidence type="ECO:0000256" key="1">
    <source>
        <dbReference type="ARBA" id="ARBA00009369"/>
    </source>
</evidence>
<keyword evidence="5" id="KW-0812">Transmembrane</keyword>
<accession>A0A1G1YWX0</accession>
<proteinExistence type="inferred from homology"/>
<evidence type="ECO:0000313" key="7">
    <source>
        <dbReference type="EMBL" id="OGY56873.1"/>
    </source>
</evidence>
<dbReference type="EMBL" id="MHIS01000005">
    <property type="protein sequence ID" value="OGY56873.1"/>
    <property type="molecule type" value="Genomic_DNA"/>
</dbReference>
<dbReference type="PANTHER" id="PTHR34138">
    <property type="entry name" value="CELL SHAPE-DETERMINING PROTEIN MREC"/>
    <property type="match status" value="1"/>
</dbReference>
<protein>
    <recommendedName>
        <fullName evidence="2">Cell shape-determining protein MreC</fullName>
    </recommendedName>
    <alternativeName>
        <fullName evidence="4">Cell shape protein MreC</fullName>
    </alternativeName>
</protein>
<organism evidence="7 8">
    <name type="scientific">Candidatus Colwellbacteria bacterium GWA2_46_10</name>
    <dbReference type="NCBI Taxonomy" id="1797684"/>
    <lineage>
        <taxon>Bacteria</taxon>
        <taxon>Candidatus Colwelliibacteriota</taxon>
    </lineage>
</organism>
<evidence type="ECO:0000256" key="5">
    <source>
        <dbReference type="SAM" id="Phobius"/>
    </source>
</evidence>
<feature type="transmembrane region" description="Helical" evidence="5">
    <location>
        <begin position="6"/>
        <end position="26"/>
    </location>
</feature>
<keyword evidence="3" id="KW-0133">Cell shape</keyword>
<dbReference type="Proteomes" id="UP000178179">
    <property type="component" value="Unassembled WGS sequence"/>
</dbReference>
<dbReference type="Gene3D" id="2.40.10.350">
    <property type="entry name" value="Rod shape-determining protein MreC, domain 2"/>
    <property type="match status" value="1"/>
</dbReference>
<dbReference type="Gene3D" id="2.40.10.340">
    <property type="entry name" value="Rod shape-determining protein MreC, domain 1"/>
    <property type="match status" value="1"/>
</dbReference>
<gene>
    <name evidence="7" type="ORF">A2119_00645</name>
</gene>
<keyword evidence="5" id="KW-1133">Transmembrane helix</keyword>